<reference evidence="1 2" key="1">
    <citation type="submission" date="2020-08" db="EMBL/GenBank/DDBJ databases">
        <title>Genomic Encyclopedia of Type Strains, Phase IV (KMG-IV): sequencing the most valuable type-strain genomes for metagenomic binning, comparative biology and taxonomic classification.</title>
        <authorList>
            <person name="Goeker M."/>
        </authorList>
    </citation>
    <scope>NUCLEOTIDE SEQUENCE [LARGE SCALE GENOMIC DNA]</scope>
    <source>
        <strain evidence="1 2">DSM 43350</strain>
    </source>
</reference>
<dbReference type="AlphaFoldDB" id="A0A7W9TH56"/>
<protein>
    <submittedName>
        <fullName evidence="1">CubicO group peptidase (Beta-lactamase class C family)</fullName>
    </submittedName>
</protein>
<dbReference type="Gene3D" id="3.40.710.10">
    <property type="entry name" value="DD-peptidase/beta-lactamase superfamily"/>
    <property type="match status" value="1"/>
</dbReference>
<keyword evidence="2" id="KW-1185">Reference proteome</keyword>
<dbReference type="InterPro" id="IPR052907">
    <property type="entry name" value="Beta-lactamase/esterase"/>
</dbReference>
<name>A0A7W9TH56_9ACTN</name>
<dbReference type="Proteomes" id="UP000591537">
    <property type="component" value="Unassembled WGS sequence"/>
</dbReference>
<dbReference type="SUPFAM" id="SSF56601">
    <property type="entry name" value="beta-lactamase/transpeptidase-like"/>
    <property type="match status" value="1"/>
</dbReference>
<dbReference type="PANTHER" id="PTHR43319">
    <property type="entry name" value="BETA-LACTAMASE-RELATED"/>
    <property type="match status" value="1"/>
</dbReference>
<evidence type="ECO:0000313" key="2">
    <source>
        <dbReference type="Proteomes" id="UP000591537"/>
    </source>
</evidence>
<sequence>MRLLSPRTIDLIFRQQTDGPDLVLGTHLRFGIGFGLPSPAVPYLPPGRICFWTGWGGSVVVIDTERRAAISYVMNSMGTGLLGSDRTTQYVKAAFAGLD</sequence>
<proteinExistence type="predicted"/>
<organism evidence="1 2">
    <name type="scientific">Streptomyces paradoxus</name>
    <dbReference type="NCBI Taxonomy" id="66375"/>
    <lineage>
        <taxon>Bacteria</taxon>
        <taxon>Bacillati</taxon>
        <taxon>Actinomycetota</taxon>
        <taxon>Actinomycetes</taxon>
        <taxon>Kitasatosporales</taxon>
        <taxon>Streptomycetaceae</taxon>
        <taxon>Streptomyces</taxon>
    </lineage>
</organism>
<comment type="caution">
    <text evidence="1">The sequence shown here is derived from an EMBL/GenBank/DDBJ whole genome shotgun (WGS) entry which is preliminary data.</text>
</comment>
<dbReference type="InterPro" id="IPR012338">
    <property type="entry name" value="Beta-lactam/transpept-like"/>
</dbReference>
<dbReference type="EMBL" id="JACHGV010000011">
    <property type="protein sequence ID" value="MBB6080246.1"/>
    <property type="molecule type" value="Genomic_DNA"/>
</dbReference>
<accession>A0A7W9TH56</accession>
<evidence type="ECO:0000313" key="1">
    <source>
        <dbReference type="EMBL" id="MBB6080246.1"/>
    </source>
</evidence>
<dbReference type="PANTHER" id="PTHR43319:SF3">
    <property type="entry name" value="BETA-LACTAMASE-RELATED DOMAIN-CONTAINING PROTEIN"/>
    <property type="match status" value="1"/>
</dbReference>
<gene>
    <name evidence="1" type="ORF">HNR57_006195</name>
</gene>